<dbReference type="InterPro" id="IPR018062">
    <property type="entry name" value="HTH_AraC-typ_CS"/>
</dbReference>
<dbReference type="Pfam" id="PF12833">
    <property type="entry name" value="HTH_18"/>
    <property type="match status" value="1"/>
</dbReference>
<evidence type="ECO:0000256" key="2">
    <source>
        <dbReference type="ARBA" id="ARBA00023125"/>
    </source>
</evidence>
<keyword evidence="3" id="KW-0804">Transcription</keyword>
<evidence type="ECO:0000256" key="3">
    <source>
        <dbReference type="ARBA" id="ARBA00023163"/>
    </source>
</evidence>
<dbReference type="AlphaFoldDB" id="A0A9D2K355"/>
<comment type="caution">
    <text evidence="5">The sequence shown here is derived from an EMBL/GenBank/DDBJ whole genome shotgun (WGS) entry which is preliminary data.</text>
</comment>
<evidence type="ECO:0000256" key="1">
    <source>
        <dbReference type="ARBA" id="ARBA00023015"/>
    </source>
</evidence>
<dbReference type="PRINTS" id="PR00032">
    <property type="entry name" value="HTHARAC"/>
</dbReference>
<dbReference type="Gene3D" id="2.60.120.10">
    <property type="entry name" value="Jelly Rolls"/>
    <property type="match status" value="1"/>
</dbReference>
<dbReference type="Gene3D" id="1.10.10.60">
    <property type="entry name" value="Homeodomain-like"/>
    <property type="match status" value="2"/>
</dbReference>
<organism evidence="5 6">
    <name type="scientific">Candidatus Mediterraneibacter stercoravium</name>
    <dbReference type="NCBI Taxonomy" id="2838685"/>
    <lineage>
        <taxon>Bacteria</taxon>
        <taxon>Bacillati</taxon>
        <taxon>Bacillota</taxon>
        <taxon>Clostridia</taxon>
        <taxon>Lachnospirales</taxon>
        <taxon>Lachnospiraceae</taxon>
        <taxon>Mediterraneibacter</taxon>
    </lineage>
</organism>
<dbReference type="InterPro" id="IPR013096">
    <property type="entry name" value="Cupin_2"/>
</dbReference>
<dbReference type="PANTHER" id="PTHR43280">
    <property type="entry name" value="ARAC-FAMILY TRANSCRIPTIONAL REGULATOR"/>
    <property type="match status" value="1"/>
</dbReference>
<evidence type="ECO:0000313" key="5">
    <source>
        <dbReference type="EMBL" id="HIZ75968.1"/>
    </source>
</evidence>
<dbReference type="Pfam" id="PF07883">
    <property type="entry name" value="Cupin_2"/>
    <property type="match status" value="1"/>
</dbReference>
<dbReference type="EMBL" id="DXAY01000275">
    <property type="protein sequence ID" value="HIZ75968.1"/>
    <property type="molecule type" value="Genomic_DNA"/>
</dbReference>
<reference evidence="5" key="1">
    <citation type="journal article" date="2021" name="PeerJ">
        <title>Extensive microbial diversity within the chicken gut microbiome revealed by metagenomics and culture.</title>
        <authorList>
            <person name="Gilroy R."/>
            <person name="Ravi A."/>
            <person name="Getino M."/>
            <person name="Pursley I."/>
            <person name="Horton D.L."/>
            <person name="Alikhan N.F."/>
            <person name="Baker D."/>
            <person name="Gharbi K."/>
            <person name="Hall N."/>
            <person name="Watson M."/>
            <person name="Adriaenssens E.M."/>
            <person name="Foster-Nyarko E."/>
            <person name="Jarju S."/>
            <person name="Secka A."/>
            <person name="Antonio M."/>
            <person name="Oren A."/>
            <person name="Chaudhuri R.R."/>
            <person name="La Ragione R."/>
            <person name="Hildebrand F."/>
            <person name="Pallen M.J."/>
        </authorList>
    </citation>
    <scope>NUCLEOTIDE SEQUENCE</scope>
    <source>
        <strain evidence="5">CHK196-3914</strain>
    </source>
</reference>
<name>A0A9D2K355_9FIRM</name>
<feature type="domain" description="HTH araC/xylS-type" evidence="4">
    <location>
        <begin position="208"/>
        <end position="306"/>
    </location>
</feature>
<keyword evidence="2" id="KW-0238">DNA-binding</keyword>
<keyword evidence="1" id="KW-0805">Transcription regulation</keyword>
<dbReference type="CDD" id="cd02208">
    <property type="entry name" value="cupin_RmlC-like"/>
    <property type="match status" value="1"/>
</dbReference>
<protein>
    <submittedName>
        <fullName evidence="5">AraC family transcriptional regulator</fullName>
    </submittedName>
</protein>
<gene>
    <name evidence="5" type="ORF">H9723_12120</name>
</gene>
<dbReference type="InterPro" id="IPR020449">
    <property type="entry name" value="Tscrpt_reg_AraC-type_HTH"/>
</dbReference>
<dbReference type="Proteomes" id="UP000824116">
    <property type="component" value="Unassembled WGS sequence"/>
</dbReference>
<dbReference type="SUPFAM" id="SSF46689">
    <property type="entry name" value="Homeodomain-like"/>
    <property type="match status" value="2"/>
</dbReference>
<evidence type="ECO:0000259" key="4">
    <source>
        <dbReference type="PROSITE" id="PS01124"/>
    </source>
</evidence>
<dbReference type="InterPro" id="IPR037923">
    <property type="entry name" value="HTH-like"/>
</dbReference>
<dbReference type="InterPro" id="IPR018060">
    <property type="entry name" value="HTH_AraC"/>
</dbReference>
<reference evidence="5" key="2">
    <citation type="submission" date="2021-04" db="EMBL/GenBank/DDBJ databases">
        <authorList>
            <person name="Gilroy R."/>
        </authorList>
    </citation>
    <scope>NUCLEOTIDE SEQUENCE</scope>
    <source>
        <strain evidence="5">CHK196-3914</strain>
    </source>
</reference>
<dbReference type="InterPro" id="IPR009057">
    <property type="entry name" value="Homeodomain-like_sf"/>
</dbReference>
<sequence length="307" mass="34865">MAKTKHDLMKDASEIVHYDTAGIPLYVKSDVLSEYPGMRAICHWHDDLEFIRIRKGEMYYRVNSQTILLKEGDCLIVNSRQLHYGYSRGQKECLFLCILVHPLFFSGNITLYERYIRPFTESDGTGFLYFPHGAQYPGMDTQDVSSDISRLLEKAAALRNGGQPGYELEIVGLMHILLGRLISLGLLVPDPDTGYGISRPDPDSAAQRAMVSFLYQNYSGRITLDEIAAAGHVSRSKCCRIFQKYLHQSPVDFLNSYRLEVSRRLLSETSLSVTETATSCGFSHLSYFSKLFGECYGCTPKEYRKRQ</sequence>
<dbReference type="PANTHER" id="PTHR43280:SF2">
    <property type="entry name" value="HTH-TYPE TRANSCRIPTIONAL REGULATOR EXSA"/>
    <property type="match status" value="1"/>
</dbReference>
<dbReference type="SMART" id="SM00342">
    <property type="entry name" value="HTH_ARAC"/>
    <property type="match status" value="1"/>
</dbReference>
<dbReference type="PROSITE" id="PS00041">
    <property type="entry name" value="HTH_ARAC_FAMILY_1"/>
    <property type="match status" value="1"/>
</dbReference>
<evidence type="ECO:0000313" key="6">
    <source>
        <dbReference type="Proteomes" id="UP000824116"/>
    </source>
</evidence>
<accession>A0A9D2K355</accession>
<dbReference type="GO" id="GO:0003700">
    <property type="term" value="F:DNA-binding transcription factor activity"/>
    <property type="evidence" value="ECO:0007669"/>
    <property type="project" value="InterPro"/>
</dbReference>
<dbReference type="GO" id="GO:0043565">
    <property type="term" value="F:sequence-specific DNA binding"/>
    <property type="evidence" value="ECO:0007669"/>
    <property type="project" value="InterPro"/>
</dbReference>
<proteinExistence type="predicted"/>
<dbReference type="InterPro" id="IPR014710">
    <property type="entry name" value="RmlC-like_jellyroll"/>
</dbReference>
<dbReference type="SUPFAM" id="SSF51215">
    <property type="entry name" value="Regulatory protein AraC"/>
    <property type="match status" value="1"/>
</dbReference>
<dbReference type="PROSITE" id="PS01124">
    <property type="entry name" value="HTH_ARAC_FAMILY_2"/>
    <property type="match status" value="1"/>
</dbReference>